<comment type="subcellular location">
    <subcellularLocation>
        <location evidence="7">Cytoplasm</location>
    </subcellularLocation>
</comment>
<dbReference type="EMBL" id="CP003179">
    <property type="protein sequence ID" value="AEW06926.1"/>
    <property type="molecule type" value="Genomic_DNA"/>
</dbReference>
<keyword evidence="2 7" id="KW-0698">rRNA processing</keyword>
<evidence type="ECO:0000256" key="3">
    <source>
        <dbReference type="ARBA" id="ARBA00022603"/>
    </source>
</evidence>
<protein>
    <recommendedName>
        <fullName evidence="7">Ribosomal RNA large subunit methyltransferase H</fullName>
        <ecNumber evidence="7">2.1.1.177</ecNumber>
    </recommendedName>
    <alternativeName>
        <fullName evidence="7">23S rRNA (pseudouridine1915-N3)-methyltransferase</fullName>
    </alternativeName>
    <alternativeName>
        <fullName evidence="7">23S rRNA m3Psi1915 methyltransferase</fullName>
    </alternativeName>
    <alternativeName>
        <fullName evidence="7">rRNA (pseudouridine-N3-)-methyltransferase RlmH</fullName>
    </alternativeName>
</protein>
<dbReference type="Gene3D" id="3.40.1280.10">
    <property type="match status" value="1"/>
</dbReference>
<evidence type="ECO:0000313" key="9">
    <source>
        <dbReference type="Proteomes" id="UP000005439"/>
    </source>
</evidence>
<dbReference type="CDD" id="cd18081">
    <property type="entry name" value="RlmH-like"/>
    <property type="match status" value="1"/>
</dbReference>
<dbReference type="PIRSF" id="PIRSF004505">
    <property type="entry name" value="MT_bac"/>
    <property type="match status" value="1"/>
</dbReference>
<proteinExistence type="inferred from homology"/>
<comment type="function">
    <text evidence="7">Specifically methylates the pseudouridine at position 1915 (m3Psi1915) in 23S rRNA.</text>
</comment>
<dbReference type="Pfam" id="PF02590">
    <property type="entry name" value="SPOUT_MTase"/>
    <property type="match status" value="1"/>
</dbReference>
<dbReference type="InterPro" id="IPR003742">
    <property type="entry name" value="RlmH-like"/>
</dbReference>
<evidence type="ECO:0000256" key="1">
    <source>
        <dbReference type="ARBA" id="ARBA00022490"/>
    </source>
</evidence>
<dbReference type="PATRIC" id="fig|679936.5.peg.3610"/>
<keyword evidence="1 7" id="KW-0963">Cytoplasm</keyword>
<comment type="similarity">
    <text evidence="6 7">Belongs to the RNA methyltransferase RlmH family.</text>
</comment>
<comment type="catalytic activity">
    <reaction evidence="7">
        <text>pseudouridine(1915) in 23S rRNA + S-adenosyl-L-methionine = N(3)-methylpseudouridine(1915) in 23S rRNA + S-adenosyl-L-homocysteine + H(+)</text>
        <dbReference type="Rhea" id="RHEA:42752"/>
        <dbReference type="Rhea" id="RHEA-COMP:10221"/>
        <dbReference type="Rhea" id="RHEA-COMP:10222"/>
        <dbReference type="ChEBI" id="CHEBI:15378"/>
        <dbReference type="ChEBI" id="CHEBI:57856"/>
        <dbReference type="ChEBI" id="CHEBI:59789"/>
        <dbReference type="ChEBI" id="CHEBI:65314"/>
        <dbReference type="ChEBI" id="CHEBI:74486"/>
        <dbReference type="EC" id="2.1.1.177"/>
    </reaction>
</comment>
<keyword evidence="3 7" id="KW-0489">Methyltransferase</keyword>
<dbReference type="AlphaFoldDB" id="G8TUG4"/>
<evidence type="ECO:0000256" key="4">
    <source>
        <dbReference type="ARBA" id="ARBA00022679"/>
    </source>
</evidence>
<evidence type="ECO:0000256" key="5">
    <source>
        <dbReference type="ARBA" id="ARBA00022691"/>
    </source>
</evidence>
<accession>G8TUG4</accession>
<dbReference type="GO" id="GO:0005737">
    <property type="term" value="C:cytoplasm"/>
    <property type="evidence" value="ECO:0007669"/>
    <property type="project" value="UniProtKB-SubCell"/>
</dbReference>
<keyword evidence="4 7" id="KW-0808">Transferase</keyword>
<dbReference type="InterPro" id="IPR029026">
    <property type="entry name" value="tRNA_m1G_MTases_N"/>
</dbReference>
<reference evidence="9" key="1">
    <citation type="submission" date="2011-12" db="EMBL/GenBank/DDBJ databases">
        <title>The complete genome of chromosome of Sulfobacillus acidophilus DSM 10332.</title>
        <authorList>
            <person name="Lucas S."/>
            <person name="Han J."/>
            <person name="Lapidus A."/>
            <person name="Bruce D."/>
            <person name="Goodwin L."/>
            <person name="Pitluck S."/>
            <person name="Peters L."/>
            <person name="Kyrpides N."/>
            <person name="Mavromatis K."/>
            <person name="Ivanova N."/>
            <person name="Mikhailova N."/>
            <person name="Chertkov O."/>
            <person name="Saunders E."/>
            <person name="Detter J.C."/>
            <person name="Tapia R."/>
            <person name="Han C."/>
            <person name="Land M."/>
            <person name="Hauser L."/>
            <person name="Markowitz V."/>
            <person name="Cheng J.-F."/>
            <person name="Hugenholtz P."/>
            <person name="Woyke T."/>
            <person name="Wu D."/>
            <person name="Pukall R."/>
            <person name="Gehrich-Schroeter G."/>
            <person name="Schneider S."/>
            <person name="Klenk H.-P."/>
            <person name="Eisen J.A."/>
        </authorList>
    </citation>
    <scope>NUCLEOTIDE SEQUENCE [LARGE SCALE GENOMIC DNA]</scope>
    <source>
        <strain evidence="9">ATCC 700253 / DSM 10332 / NAL</strain>
    </source>
</reference>
<feature type="binding site" evidence="7">
    <location>
        <position position="71"/>
    </location>
    <ligand>
        <name>S-adenosyl-L-methionine</name>
        <dbReference type="ChEBI" id="CHEBI:59789"/>
    </ligand>
</feature>
<dbReference type="GO" id="GO:0070038">
    <property type="term" value="F:rRNA (pseudouridine-N3-)-methyltransferase activity"/>
    <property type="evidence" value="ECO:0007669"/>
    <property type="project" value="UniProtKB-UniRule"/>
</dbReference>
<reference evidence="8 9" key="2">
    <citation type="journal article" date="2012" name="Stand. Genomic Sci.">
        <title>Complete genome sequence of the moderately thermophilic mineral-sulfide-oxidizing firmicute Sulfobacillus acidophilus type strain (NAL(T)).</title>
        <authorList>
            <person name="Anderson I."/>
            <person name="Chertkov O."/>
            <person name="Chen A."/>
            <person name="Saunders E."/>
            <person name="Lapidus A."/>
            <person name="Nolan M."/>
            <person name="Lucas S."/>
            <person name="Hammon N."/>
            <person name="Deshpande S."/>
            <person name="Cheng J.F."/>
            <person name="Han C."/>
            <person name="Tapia R."/>
            <person name="Goodwin L.A."/>
            <person name="Pitluck S."/>
            <person name="Liolios K."/>
            <person name="Pagani I."/>
            <person name="Ivanova N."/>
            <person name="Mikhailova N."/>
            <person name="Pati A."/>
            <person name="Palaniappan K."/>
            <person name="Land M."/>
            <person name="Pan C."/>
            <person name="Rohde M."/>
            <person name="Pukall R."/>
            <person name="Goker M."/>
            <person name="Detter J.C."/>
            <person name="Woyke T."/>
            <person name="Bristow J."/>
            <person name="Eisen J.A."/>
            <person name="Markowitz V."/>
            <person name="Hugenholtz P."/>
            <person name="Kyrpides N.C."/>
            <person name="Klenk H.P."/>
            <person name="Mavromatis K."/>
        </authorList>
    </citation>
    <scope>NUCLEOTIDE SEQUENCE [LARGE SCALE GENOMIC DNA]</scope>
    <source>
        <strain evidence="9">ATCC 700253 / DSM 10332 / NAL</strain>
    </source>
</reference>
<feature type="binding site" evidence="7">
    <location>
        <begin position="121"/>
        <end position="126"/>
    </location>
    <ligand>
        <name>S-adenosyl-L-methionine</name>
        <dbReference type="ChEBI" id="CHEBI:59789"/>
    </ligand>
</feature>
<feature type="binding site" evidence="7">
    <location>
        <position position="102"/>
    </location>
    <ligand>
        <name>S-adenosyl-L-methionine</name>
        <dbReference type="ChEBI" id="CHEBI:59789"/>
    </ligand>
</feature>
<dbReference type="EC" id="2.1.1.177" evidence="7"/>
<evidence type="ECO:0000313" key="8">
    <source>
        <dbReference type="EMBL" id="AEW06926.1"/>
    </source>
</evidence>
<name>G8TUG4_SULAD</name>
<evidence type="ECO:0000256" key="7">
    <source>
        <dbReference type="HAMAP-Rule" id="MF_00658"/>
    </source>
</evidence>
<dbReference type="Proteomes" id="UP000005439">
    <property type="component" value="Chromosome"/>
</dbReference>
<dbReference type="PANTHER" id="PTHR33603">
    <property type="entry name" value="METHYLTRANSFERASE"/>
    <property type="match status" value="1"/>
</dbReference>
<keyword evidence="9" id="KW-1185">Reference proteome</keyword>
<dbReference type="HOGENOM" id="CLU_100552_1_0_9"/>
<gene>
    <name evidence="7" type="primary">rlmH</name>
    <name evidence="8" type="ordered locus">Sulac_3489</name>
</gene>
<dbReference type="KEGG" id="sap:Sulac_3489"/>
<dbReference type="NCBIfam" id="NF000986">
    <property type="entry name" value="PRK00103.1-4"/>
    <property type="match status" value="1"/>
</dbReference>
<organism evidence="8 9">
    <name type="scientific">Sulfobacillus acidophilus (strain ATCC 700253 / DSM 10332 / NAL)</name>
    <dbReference type="NCBI Taxonomy" id="679936"/>
    <lineage>
        <taxon>Bacteria</taxon>
        <taxon>Bacillati</taxon>
        <taxon>Bacillota</taxon>
        <taxon>Clostridia</taxon>
        <taxon>Eubacteriales</taxon>
        <taxon>Clostridiales Family XVII. Incertae Sedis</taxon>
        <taxon>Sulfobacillus</taxon>
    </lineage>
</organism>
<dbReference type="SUPFAM" id="SSF75217">
    <property type="entry name" value="alpha/beta knot"/>
    <property type="match status" value="1"/>
</dbReference>
<evidence type="ECO:0000256" key="2">
    <source>
        <dbReference type="ARBA" id="ARBA00022552"/>
    </source>
</evidence>
<dbReference type="PANTHER" id="PTHR33603:SF1">
    <property type="entry name" value="RIBOSOMAL RNA LARGE SUBUNIT METHYLTRANSFERASE H"/>
    <property type="match status" value="1"/>
</dbReference>
<keyword evidence="5 7" id="KW-0949">S-adenosyl-L-methionine</keyword>
<dbReference type="HAMAP" id="MF_00658">
    <property type="entry name" value="23SrRNA_methyltr_H"/>
    <property type="match status" value="1"/>
</dbReference>
<comment type="subunit">
    <text evidence="7">Homodimer.</text>
</comment>
<evidence type="ECO:0000256" key="6">
    <source>
        <dbReference type="ARBA" id="ARBA00038303"/>
    </source>
</evidence>
<sequence length="154" mass="18056">MRIRLLTVGKPRDPRLVTLTEEYLSRLPGWQWQWDWIKDEAHGDDAVERTLRDEKERLTSRIKPDDYLVLLDVEGQAVTSPQLAERLAKWLQAGRRVTFLVGGSYGVHSDLQRRADWRWSLSQLTFPHALVPLLVSEQIYRAWTIMKGHPYHKA</sequence>
<dbReference type="STRING" id="679936.Sulac_3489"/>
<dbReference type="InterPro" id="IPR029028">
    <property type="entry name" value="Alpha/beta_knot_MTases"/>
</dbReference>